<name>A0ABP9TX52_9MICO</name>
<organism evidence="6 7">
    <name type="scientific">Brevibacterium ammoniilyticum</name>
    <dbReference type="NCBI Taxonomy" id="1046555"/>
    <lineage>
        <taxon>Bacteria</taxon>
        <taxon>Bacillati</taxon>
        <taxon>Actinomycetota</taxon>
        <taxon>Actinomycetes</taxon>
        <taxon>Micrococcales</taxon>
        <taxon>Brevibacteriaceae</taxon>
        <taxon>Brevibacterium</taxon>
    </lineage>
</organism>
<proteinExistence type="inferred from homology"/>
<dbReference type="PRINTS" id="PR00039">
    <property type="entry name" value="HTHLYSR"/>
</dbReference>
<keyword evidence="4" id="KW-0804">Transcription</keyword>
<dbReference type="Proteomes" id="UP001498935">
    <property type="component" value="Unassembled WGS sequence"/>
</dbReference>
<dbReference type="SUPFAM" id="SSF46785">
    <property type="entry name" value="Winged helix' DNA-binding domain"/>
    <property type="match status" value="1"/>
</dbReference>
<sequence>MKDLTLRQIEYFLAILDRGSVSAAAEACNVSQATISASLSQLEKQLDVTLLTRGPARRARPTAAGRDFGIRARDIVASVTVAVESIASPTAVKGPLRIGFIPTAAPRILPGFAVMIDRRFPALELTFVEAPPVRCQRMVLDGELDIAVLYYRQLQFAGLHRHDLAEARPHALVSADHRLADRPEIDLRDLMDDPFILPDSPPTAELLVGQMRHLGHDPEVRWLISDAETIRSMVALGLGVSLVNAVPHPQTRSFHGLPVRYRPLTGLEFTSTVIAVTAEEARMSNTLAAALTALRDAAEATDPTRWNGWTDDRLGDSGFDQ</sequence>
<dbReference type="Gene3D" id="1.10.10.10">
    <property type="entry name" value="Winged helix-like DNA-binding domain superfamily/Winged helix DNA-binding domain"/>
    <property type="match status" value="1"/>
</dbReference>
<dbReference type="EMBL" id="BAABNP010000001">
    <property type="protein sequence ID" value="GAA5339071.1"/>
    <property type="molecule type" value="Genomic_DNA"/>
</dbReference>
<comment type="caution">
    <text evidence="6">The sequence shown here is derived from an EMBL/GenBank/DDBJ whole genome shotgun (WGS) entry which is preliminary data.</text>
</comment>
<dbReference type="InterPro" id="IPR000847">
    <property type="entry name" value="LysR_HTH_N"/>
</dbReference>
<dbReference type="Gene3D" id="3.40.190.10">
    <property type="entry name" value="Periplasmic binding protein-like II"/>
    <property type="match status" value="2"/>
</dbReference>
<evidence type="ECO:0000313" key="7">
    <source>
        <dbReference type="Proteomes" id="UP001498935"/>
    </source>
</evidence>
<dbReference type="RefSeq" id="WP_342036835.1">
    <property type="nucleotide sequence ID" value="NZ_BAABBK010000001.1"/>
</dbReference>
<evidence type="ECO:0000259" key="5">
    <source>
        <dbReference type="PROSITE" id="PS50931"/>
    </source>
</evidence>
<evidence type="ECO:0000256" key="4">
    <source>
        <dbReference type="ARBA" id="ARBA00023163"/>
    </source>
</evidence>
<dbReference type="PROSITE" id="PS50931">
    <property type="entry name" value="HTH_LYSR"/>
    <property type="match status" value="1"/>
</dbReference>
<feature type="domain" description="HTH lysR-type" evidence="5">
    <location>
        <begin position="4"/>
        <end position="62"/>
    </location>
</feature>
<keyword evidence="3" id="KW-0238">DNA-binding</keyword>
<evidence type="ECO:0000256" key="2">
    <source>
        <dbReference type="ARBA" id="ARBA00023015"/>
    </source>
</evidence>
<accession>A0ABP9TX52</accession>
<evidence type="ECO:0000256" key="3">
    <source>
        <dbReference type="ARBA" id="ARBA00023125"/>
    </source>
</evidence>
<protein>
    <submittedName>
        <fullName evidence="6">LysR family transcriptional regulator</fullName>
    </submittedName>
</protein>
<evidence type="ECO:0000313" key="6">
    <source>
        <dbReference type="EMBL" id="GAA5339071.1"/>
    </source>
</evidence>
<comment type="similarity">
    <text evidence="1">Belongs to the LysR transcriptional regulatory family.</text>
</comment>
<dbReference type="SUPFAM" id="SSF53850">
    <property type="entry name" value="Periplasmic binding protein-like II"/>
    <property type="match status" value="1"/>
</dbReference>
<dbReference type="InterPro" id="IPR036390">
    <property type="entry name" value="WH_DNA-bd_sf"/>
</dbReference>
<reference evidence="6 7" key="1">
    <citation type="submission" date="2024-02" db="EMBL/GenBank/DDBJ databases">
        <title>Characterization of antibiotic resistant novel bacterial strains and their environmental applications.</title>
        <authorList>
            <person name="Manzoor S."/>
            <person name="Abbas S."/>
            <person name="Arshad M."/>
            <person name="Li W.J."/>
            <person name="Ahmed I."/>
        </authorList>
    </citation>
    <scope>NUCLEOTIDE SEQUENCE [LARGE SCALE GENOMIC DNA]</scope>
    <source>
        <strain evidence="6 7">KACC 15558</strain>
    </source>
</reference>
<dbReference type="InterPro" id="IPR005119">
    <property type="entry name" value="LysR_subst-bd"/>
</dbReference>
<dbReference type="InterPro" id="IPR036388">
    <property type="entry name" value="WH-like_DNA-bd_sf"/>
</dbReference>
<dbReference type="Pfam" id="PF03466">
    <property type="entry name" value="LysR_substrate"/>
    <property type="match status" value="1"/>
</dbReference>
<gene>
    <name evidence="6" type="ORF">KACC15558_01110</name>
</gene>
<keyword evidence="2" id="KW-0805">Transcription regulation</keyword>
<dbReference type="PANTHER" id="PTHR30346:SF0">
    <property type="entry name" value="HCA OPERON TRANSCRIPTIONAL ACTIVATOR HCAR"/>
    <property type="match status" value="1"/>
</dbReference>
<dbReference type="Pfam" id="PF00126">
    <property type="entry name" value="HTH_1"/>
    <property type="match status" value="1"/>
</dbReference>
<keyword evidence="7" id="KW-1185">Reference proteome</keyword>
<dbReference type="PANTHER" id="PTHR30346">
    <property type="entry name" value="TRANSCRIPTIONAL DUAL REGULATOR HCAR-RELATED"/>
    <property type="match status" value="1"/>
</dbReference>
<evidence type="ECO:0000256" key="1">
    <source>
        <dbReference type="ARBA" id="ARBA00009437"/>
    </source>
</evidence>